<organism evidence="2 3">
    <name type="scientific">Adineta steineri</name>
    <dbReference type="NCBI Taxonomy" id="433720"/>
    <lineage>
        <taxon>Eukaryota</taxon>
        <taxon>Metazoa</taxon>
        <taxon>Spiralia</taxon>
        <taxon>Gnathifera</taxon>
        <taxon>Rotifera</taxon>
        <taxon>Eurotatoria</taxon>
        <taxon>Bdelloidea</taxon>
        <taxon>Adinetida</taxon>
        <taxon>Adinetidae</taxon>
        <taxon>Adineta</taxon>
    </lineage>
</organism>
<dbReference type="AlphaFoldDB" id="A0A813MAZ2"/>
<name>A0A813MAZ2_9BILA</name>
<evidence type="ECO:0000313" key="3">
    <source>
        <dbReference type="Proteomes" id="UP000663877"/>
    </source>
</evidence>
<evidence type="ECO:0008006" key="4">
    <source>
        <dbReference type="Google" id="ProtNLM"/>
    </source>
</evidence>
<keyword evidence="1" id="KW-1133">Transmembrane helix</keyword>
<dbReference type="EMBL" id="CAJNOI010000001">
    <property type="protein sequence ID" value="CAF0721319.1"/>
    <property type="molecule type" value="Genomic_DNA"/>
</dbReference>
<dbReference type="SUPFAM" id="SSF81321">
    <property type="entry name" value="Family A G protein-coupled receptor-like"/>
    <property type="match status" value="1"/>
</dbReference>
<proteinExistence type="predicted"/>
<keyword evidence="1" id="KW-0472">Membrane</keyword>
<sequence>MLLGSIDIHRTIQKTKSRIQAVGTNQSQQLRQARLHRQMLILMISSIMIFFVTTLPVSIRQIVAAYEISVGKTTDLIKIITDTSILTILLTLNYAINFYVHCLTSKLFRDEFIKFIKIIVRLAGCATGNNTNNINHTIMPSVANGNAQANIRHKQSHT</sequence>
<evidence type="ECO:0000313" key="2">
    <source>
        <dbReference type="EMBL" id="CAF0721319.1"/>
    </source>
</evidence>
<dbReference type="Proteomes" id="UP000663877">
    <property type="component" value="Unassembled WGS sequence"/>
</dbReference>
<accession>A0A813MAZ2</accession>
<protein>
    <recommendedName>
        <fullName evidence="4">G-protein coupled receptors family 1 profile domain-containing protein</fullName>
    </recommendedName>
</protein>
<reference evidence="2" key="1">
    <citation type="submission" date="2021-02" db="EMBL/GenBank/DDBJ databases">
        <authorList>
            <person name="Nowell W R."/>
        </authorList>
    </citation>
    <scope>NUCLEOTIDE SEQUENCE</scope>
</reference>
<feature type="transmembrane region" description="Helical" evidence="1">
    <location>
        <begin position="39"/>
        <end position="59"/>
    </location>
</feature>
<keyword evidence="1" id="KW-0812">Transmembrane</keyword>
<feature type="transmembrane region" description="Helical" evidence="1">
    <location>
        <begin position="79"/>
        <end position="100"/>
    </location>
</feature>
<evidence type="ECO:0000256" key="1">
    <source>
        <dbReference type="SAM" id="Phobius"/>
    </source>
</evidence>
<gene>
    <name evidence="2" type="ORF">BJG266_LOCUS307</name>
</gene>
<dbReference type="Gene3D" id="1.20.1070.10">
    <property type="entry name" value="Rhodopsin 7-helix transmembrane proteins"/>
    <property type="match status" value="1"/>
</dbReference>
<comment type="caution">
    <text evidence="2">The sequence shown here is derived from an EMBL/GenBank/DDBJ whole genome shotgun (WGS) entry which is preliminary data.</text>
</comment>